<evidence type="ECO:0000313" key="7">
    <source>
        <dbReference type="EMBL" id="ODM92053.1"/>
    </source>
</evidence>
<evidence type="ECO:0000259" key="6">
    <source>
        <dbReference type="Pfam" id="PF16077"/>
    </source>
</evidence>
<reference evidence="7 8" key="1">
    <citation type="journal article" date="2016" name="Genome Biol. Evol.">
        <title>Gene Family Evolution Reflects Adaptation to Soil Environmental Stressors in the Genome of the Collembolan Orchesella cincta.</title>
        <authorList>
            <person name="Faddeeva-Vakhrusheva A."/>
            <person name="Derks M.F."/>
            <person name="Anvar S.Y."/>
            <person name="Agamennone V."/>
            <person name="Suring W."/>
            <person name="Smit S."/>
            <person name="van Straalen N.M."/>
            <person name="Roelofs D."/>
        </authorList>
    </citation>
    <scope>NUCLEOTIDE SEQUENCE [LARGE SCALE GENOMIC DNA]</scope>
    <source>
        <tissue evidence="7">Mixed pool</tissue>
    </source>
</reference>
<dbReference type="GO" id="GO:0045087">
    <property type="term" value="P:innate immune response"/>
    <property type="evidence" value="ECO:0007669"/>
    <property type="project" value="TreeGrafter"/>
</dbReference>
<organism evidence="7 8">
    <name type="scientific">Orchesella cincta</name>
    <name type="common">Springtail</name>
    <name type="synonym">Podura cincta</name>
    <dbReference type="NCBI Taxonomy" id="48709"/>
    <lineage>
        <taxon>Eukaryota</taxon>
        <taxon>Metazoa</taxon>
        <taxon>Ecdysozoa</taxon>
        <taxon>Arthropoda</taxon>
        <taxon>Hexapoda</taxon>
        <taxon>Collembola</taxon>
        <taxon>Entomobryomorpha</taxon>
        <taxon>Entomobryoidea</taxon>
        <taxon>Orchesellidae</taxon>
        <taxon>Orchesellinae</taxon>
        <taxon>Orchesella</taxon>
    </lineage>
</organism>
<dbReference type="GO" id="GO:0005615">
    <property type="term" value="C:extracellular space"/>
    <property type="evidence" value="ECO:0007669"/>
    <property type="project" value="UniProtKB-ARBA"/>
</dbReference>
<dbReference type="PANTHER" id="PTHR23199:SF12">
    <property type="entry name" value="NEUROTROPHIN 1-RELATED"/>
    <property type="match status" value="1"/>
</dbReference>
<protein>
    <recommendedName>
        <fullName evidence="6">Spaetzle domain-containing protein</fullName>
    </recommendedName>
</protein>
<feature type="compositionally biased region" description="Basic residues" evidence="4">
    <location>
        <begin position="1067"/>
        <end position="1079"/>
    </location>
</feature>
<evidence type="ECO:0000256" key="1">
    <source>
        <dbReference type="ARBA" id="ARBA00022729"/>
    </source>
</evidence>
<dbReference type="InterPro" id="IPR052444">
    <property type="entry name" value="Spz/Toll_ligand-like"/>
</dbReference>
<sequence length="1163" mass="128652">MSRLRTLWLVVVVMFSVVNAQLTPEEEHRLVVQADASVIDEKLKEMPYGVLMAPAPVGEHSLPVPTMDPPLPEVPKKSVQITTASLSGNKGALSERIRNAMKTMKERMRTLQSNRPRLPKKPIEPPKAPKFPRPSSLVTSNPSDLEVAMKRIEIMASRAGFNMSSIPRRSQLQIVSRLAPKLPTKMASAVQEEMETMSGKLYAFLPEPARDPLIEDDQTFLQHFMDQFDSPHTEQDEFYKEVNSHASVPSGSSNHPKMNSFDVSQVSLTDDFAHEPITSLSESVDLTAGYVDSSAPDVHMMPPKYDSGEGDKLPTYSVVDDEGVPLPSALISQYPTHHVEEADPLITLSSEVKQKSEAATAASAPVRSTKSFHVGKSYGVTQAPAKRLPPTIPTIETTTTVKTTTTENSIEEFTVSVPPKPIRVSVITKDSILVNDTQQDGSEGNVRTIKYVHVEPIPSAASEKEEQSAFDKYLASESIAKEVRINPKEISVQIDKESLPSARPSVLTLDTYEPELVSSAEPPTEDPYPLTDEEIAATVAELKKYEAEIHGVRQGENSLEVDYPYRLLTPHPLEYPDHPDHPQPSSLEDDSDLVSHLDELLAEFKENSRPTEGSKAQVGLASTQMQATIVPSPSTPPMMFAHGHRRPHPLLKHRPPLRPGMGRPMMMGSRLRPLLHRPPAGFQRPQPMQNPPKINEVTVSQLPQKFNKECDYFSDELCLLVQDYPIEAITEAMDQNPSVSSALLSKEPAHNQKSSSYMDGLEALDSNEGEGGKHPDFAGEGGFLCPSKVAYGKIKKAKSSTTGDWKFIVNYADKSQTLRLEKCLSPGDSCSYIMPHFRTACTQVYNYHRLLAWDSEKGLHNDVFKVPTCCTCHVLGYYVPGTKKSLPQSPAMPTMRRRDHLGPRPRSTNESHERLFSMMQASPSTTSPLLSQRISAALPTSEDDGLRSLLLQYASLREKITKLKDTKASPSPTVASATATSSSTAKRSSKMYSHWPKDIIKALRKRKRQSTISLKNNKMKKPSPEMLKKLKNLLANSTKLENNPKLKAKIQTYLRQLKNASGSSSKSKSRASRGGRNMKLRLTTGTSNSTKLSKTQSKKVDKGVSKSDAKKRLMVLLSAAKNKMKEDNKAAKALASSSAATLNRLTPQQNHHHQHSQEIVKWA</sequence>
<feature type="region of interest" description="Disordered" evidence="4">
    <location>
        <begin position="643"/>
        <end position="662"/>
    </location>
</feature>
<accession>A0A1D2MGF5</accession>
<dbReference type="SUPFAM" id="SSF57501">
    <property type="entry name" value="Cystine-knot cytokines"/>
    <property type="match status" value="1"/>
</dbReference>
<evidence type="ECO:0000256" key="4">
    <source>
        <dbReference type="SAM" id="MobiDB-lite"/>
    </source>
</evidence>
<feature type="region of interest" description="Disordered" evidence="4">
    <location>
        <begin position="1057"/>
        <end position="1107"/>
    </location>
</feature>
<keyword evidence="8" id="KW-1185">Reference proteome</keyword>
<dbReference type="GO" id="GO:0021556">
    <property type="term" value="P:central nervous system formation"/>
    <property type="evidence" value="ECO:0007669"/>
    <property type="project" value="TreeGrafter"/>
</dbReference>
<dbReference type="GO" id="GO:0005121">
    <property type="term" value="F:Toll binding"/>
    <property type="evidence" value="ECO:0007669"/>
    <property type="project" value="TreeGrafter"/>
</dbReference>
<feature type="compositionally biased region" description="Polar residues" evidence="4">
    <location>
        <begin position="1083"/>
        <end position="1095"/>
    </location>
</feature>
<feature type="compositionally biased region" description="Low complexity" evidence="4">
    <location>
        <begin position="968"/>
        <end position="986"/>
    </location>
</feature>
<dbReference type="STRING" id="48709.A0A1D2MGF5"/>
<feature type="compositionally biased region" description="Basic and acidic residues" evidence="4">
    <location>
        <begin position="1098"/>
        <end position="1107"/>
    </location>
</feature>
<keyword evidence="3" id="KW-0325">Glycoprotein</keyword>
<dbReference type="EMBL" id="LJIJ01001341">
    <property type="protein sequence ID" value="ODM92053.1"/>
    <property type="molecule type" value="Genomic_DNA"/>
</dbReference>
<dbReference type="Proteomes" id="UP000094527">
    <property type="component" value="Unassembled WGS sequence"/>
</dbReference>
<feature type="region of interest" description="Disordered" evidence="4">
    <location>
        <begin position="885"/>
        <end position="911"/>
    </location>
</feature>
<evidence type="ECO:0000256" key="3">
    <source>
        <dbReference type="ARBA" id="ARBA00023180"/>
    </source>
</evidence>
<keyword evidence="1 5" id="KW-0732">Signal</keyword>
<dbReference type="InterPro" id="IPR032104">
    <property type="entry name" value="Spaetzle"/>
</dbReference>
<gene>
    <name evidence="7" type="ORF">Ocin01_14628</name>
</gene>
<feature type="region of interest" description="Disordered" evidence="4">
    <location>
        <begin position="570"/>
        <end position="591"/>
    </location>
</feature>
<comment type="caution">
    <text evidence="7">The sequence shown here is derived from an EMBL/GenBank/DDBJ whole genome shotgun (WGS) entry which is preliminary data.</text>
</comment>
<keyword evidence="2" id="KW-1015">Disulfide bond</keyword>
<evidence type="ECO:0000313" key="8">
    <source>
        <dbReference type="Proteomes" id="UP000094527"/>
    </source>
</evidence>
<feature type="region of interest" description="Disordered" evidence="4">
    <location>
        <begin position="964"/>
        <end position="991"/>
    </location>
</feature>
<evidence type="ECO:0000256" key="2">
    <source>
        <dbReference type="ARBA" id="ARBA00023157"/>
    </source>
</evidence>
<feature type="signal peptide" evidence="5">
    <location>
        <begin position="1"/>
        <end position="20"/>
    </location>
</feature>
<evidence type="ECO:0000256" key="5">
    <source>
        <dbReference type="SAM" id="SignalP"/>
    </source>
</evidence>
<dbReference type="PANTHER" id="PTHR23199">
    <property type="entry name" value="NEUROTROPHIN 1-RELATED"/>
    <property type="match status" value="1"/>
</dbReference>
<dbReference type="Gene3D" id="2.10.90.10">
    <property type="entry name" value="Cystine-knot cytokines"/>
    <property type="match status" value="1"/>
</dbReference>
<feature type="compositionally biased region" description="Basic residues" evidence="4">
    <location>
        <begin position="643"/>
        <end position="656"/>
    </location>
</feature>
<proteinExistence type="predicted"/>
<dbReference type="InterPro" id="IPR029034">
    <property type="entry name" value="Cystine-knot_cytokine"/>
</dbReference>
<feature type="chain" id="PRO_5008903997" description="Spaetzle domain-containing protein" evidence="5">
    <location>
        <begin position="21"/>
        <end position="1163"/>
    </location>
</feature>
<dbReference type="GO" id="GO:0008083">
    <property type="term" value="F:growth factor activity"/>
    <property type="evidence" value="ECO:0007669"/>
    <property type="project" value="TreeGrafter"/>
</dbReference>
<dbReference type="Pfam" id="PF16077">
    <property type="entry name" value="Spaetzle"/>
    <property type="match status" value="1"/>
</dbReference>
<name>A0A1D2MGF5_ORCCI</name>
<dbReference type="OrthoDB" id="8197497at2759"/>
<feature type="region of interest" description="Disordered" evidence="4">
    <location>
        <begin position="109"/>
        <end position="141"/>
    </location>
</feature>
<dbReference type="AlphaFoldDB" id="A0A1D2MGF5"/>
<feature type="domain" description="Spaetzle" evidence="6">
    <location>
        <begin position="783"/>
        <end position="874"/>
    </location>
</feature>